<feature type="transmembrane region" description="Helical" evidence="1">
    <location>
        <begin position="9"/>
        <end position="28"/>
    </location>
</feature>
<gene>
    <name evidence="2" type="ORF">IAA72_07225</name>
</gene>
<dbReference type="PROSITE" id="PS51257">
    <property type="entry name" value="PROKAR_LIPOPROTEIN"/>
    <property type="match status" value="1"/>
</dbReference>
<reference evidence="2" key="2">
    <citation type="journal article" date="2021" name="PeerJ">
        <title>Extensive microbial diversity within the chicken gut microbiome revealed by metagenomics and culture.</title>
        <authorList>
            <person name="Gilroy R."/>
            <person name="Ravi A."/>
            <person name="Getino M."/>
            <person name="Pursley I."/>
            <person name="Horton D.L."/>
            <person name="Alikhan N.F."/>
            <person name="Baker D."/>
            <person name="Gharbi K."/>
            <person name="Hall N."/>
            <person name="Watson M."/>
            <person name="Adriaenssens E.M."/>
            <person name="Foster-Nyarko E."/>
            <person name="Jarju S."/>
            <person name="Secka A."/>
            <person name="Antonio M."/>
            <person name="Oren A."/>
            <person name="Chaudhuri R.R."/>
            <person name="La Ragione R."/>
            <person name="Hildebrand F."/>
            <person name="Pallen M.J."/>
        </authorList>
    </citation>
    <scope>NUCLEOTIDE SEQUENCE</scope>
    <source>
        <strain evidence="2">14700</strain>
    </source>
</reference>
<accession>A0A9D9ID39</accession>
<evidence type="ECO:0000313" key="3">
    <source>
        <dbReference type="Proteomes" id="UP000810292"/>
    </source>
</evidence>
<keyword evidence="1" id="KW-0812">Transmembrane</keyword>
<keyword evidence="1" id="KW-0472">Membrane</keyword>
<evidence type="ECO:0000313" key="2">
    <source>
        <dbReference type="EMBL" id="MBO8469558.1"/>
    </source>
</evidence>
<dbReference type="EMBL" id="JADIMF010000118">
    <property type="protein sequence ID" value="MBO8469558.1"/>
    <property type="molecule type" value="Genomic_DNA"/>
</dbReference>
<evidence type="ECO:0000256" key="1">
    <source>
        <dbReference type="SAM" id="Phobius"/>
    </source>
</evidence>
<protein>
    <submittedName>
        <fullName evidence="2">Uncharacterized protein</fullName>
    </submittedName>
</protein>
<dbReference type="AlphaFoldDB" id="A0A9D9ID39"/>
<sequence>MVKHKIRDFMIIMISVFTLVSCRGYVFIPIQGGTEDVRALRISADDAYDIKLGDQGAMNAETIEVLYSDGSTKCDL</sequence>
<name>A0A9D9ID39_9SPIO</name>
<proteinExistence type="predicted"/>
<keyword evidence="1" id="KW-1133">Transmembrane helix</keyword>
<comment type="caution">
    <text evidence="2">The sequence shown here is derived from an EMBL/GenBank/DDBJ whole genome shotgun (WGS) entry which is preliminary data.</text>
</comment>
<reference evidence="2" key="1">
    <citation type="submission" date="2020-10" db="EMBL/GenBank/DDBJ databases">
        <authorList>
            <person name="Gilroy R."/>
        </authorList>
    </citation>
    <scope>NUCLEOTIDE SEQUENCE</scope>
    <source>
        <strain evidence="2">14700</strain>
    </source>
</reference>
<dbReference type="Proteomes" id="UP000810292">
    <property type="component" value="Unassembled WGS sequence"/>
</dbReference>
<organism evidence="2 3">
    <name type="scientific">Candidatus Ornithospirochaeta stercoravium</name>
    <dbReference type="NCBI Taxonomy" id="2840897"/>
    <lineage>
        <taxon>Bacteria</taxon>
        <taxon>Pseudomonadati</taxon>
        <taxon>Spirochaetota</taxon>
        <taxon>Spirochaetia</taxon>
        <taxon>Spirochaetales</taxon>
        <taxon>Spirochaetaceae</taxon>
        <taxon>Spirochaetaceae incertae sedis</taxon>
        <taxon>Candidatus Ornithospirochaeta</taxon>
    </lineage>
</organism>